<dbReference type="PROSITE" id="PS50987">
    <property type="entry name" value="HTH_ARSR_2"/>
    <property type="match status" value="1"/>
</dbReference>
<feature type="compositionally biased region" description="Polar residues" evidence="4">
    <location>
        <begin position="1"/>
        <end position="10"/>
    </location>
</feature>
<dbReference type="SMART" id="SM00418">
    <property type="entry name" value="HTH_ARSR"/>
    <property type="match status" value="1"/>
</dbReference>
<evidence type="ECO:0000313" key="6">
    <source>
        <dbReference type="EMBL" id="MDV2418729.1"/>
    </source>
</evidence>
<dbReference type="InterPro" id="IPR036390">
    <property type="entry name" value="WH_DNA-bd_sf"/>
</dbReference>
<dbReference type="InterPro" id="IPR036388">
    <property type="entry name" value="WH-like_DNA-bd_sf"/>
</dbReference>
<sequence length="116" mass="12581">MDSSPSNADNTPDAECCSLSSGPLSQSDSLRFSQQFKVLADPARLSLLSILCDEGCGPMSVTELTALSGLSQPTVSHHLARMRESGLLIKQQCGRTVTHRVQKQAFTELRQLLSFD</sequence>
<dbReference type="EMBL" id="JAVBIB010000003">
    <property type="protein sequence ID" value="MDV2418729.1"/>
    <property type="molecule type" value="Genomic_DNA"/>
</dbReference>
<dbReference type="Proteomes" id="UP001185706">
    <property type="component" value="Unassembled WGS sequence"/>
</dbReference>
<dbReference type="AlphaFoldDB" id="A0AAE4SW68"/>
<evidence type="ECO:0000256" key="1">
    <source>
        <dbReference type="ARBA" id="ARBA00023015"/>
    </source>
</evidence>
<dbReference type="InterPro" id="IPR011991">
    <property type="entry name" value="ArsR-like_HTH"/>
</dbReference>
<protein>
    <submittedName>
        <fullName evidence="6">Metalloregulator ArsR/SmtB family transcription factor</fullName>
    </submittedName>
</protein>
<dbReference type="PANTHER" id="PTHR43132:SF8">
    <property type="entry name" value="HTH-TYPE TRANSCRIPTIONAL REGULATOR KMTR"/>
    <property type="match status" value="1"/>
</dbReference>
<reference evidence="6" key="1">
    <citation type="submission" date="2023-08" db="EMBL/GenBank/DDBJ databases">
        <title>Genomic characterization of the C. tuberculostearicum species complex, a ubiquitous member of the human skin microbiome.</title>
        <authorList>
            <person name="Ahmed N."/>
            <person name="Deming C."/>
            <person name="Conlan S."/>
            <person name="Segre J."/>
        </authorList>
    </citation>
    <scope>NUCLEOTIDE SEQUENCE</scope>
    <source>
        <strain evidence="6">CTNIH22</strain>
    </source>
</reference>
<keyword evidence="3" id="KW-0804">Transcription</keyword>
<feature type="domain" description="HTH arsR-type" evidence="5">
    <location>
        <begin position="24"/>
        <end position="116"/>
    </location>
</feature>
<comment type="caution">
    <text evidence="6">The sequence shown here is derived from an EMBL/GenBank/DDBJ whole genome shotgun (WGS) entry which is preliminary data.</text>
</comment>
<evidence type="ECO:0000313" key="7">
    <source>
        <dbReference type="Proteomes" id="UP001185706"/>
    </source>
</evidence>
<dbReference type="InterPro" id="IPR051011">
    <property type="entry name" value="Metal_resp_trans_reg"/>
</dbReference>
<dbReference type="CDD" id="cd00090">
    <property type="entry name" value="HTH_ARSR"/>
    <property type="match status" value="1"/>
</dbReference>
<feature type="region of interest" description="Disordered" evidence="4">
    <location>
        <begin position="1"/>
        <end position="26"/>
    </location>
</feature>
<dbReference type="GO" id="GO:0003700">
    <property type="term" value="F:DNA-binding transcription factor activity"/>
    <property type="evidence" value="ECO:0007669"/>
    <property type="project" value="InterPro"/>
</dbReference>
<dbReference type="PRINTS" id="PR00778">
    <property type="entry name" value="HTHARSR"/>
</dbReference>
<evidence type="ECO:0000256" key="4">
    <source>
        <dbReference type="SAM" id="MobiDB-lite"/>
    </source>
</evidence>
<dbReference type="InterPro" id="IPR001845">
    <property type="entry name" value="HTH_ArsR_DNA-bd_dom"/>
</dbReference>
<evidence type="ECO:0000256" key="3">
    <source>
        <dbReference type="ARBA" id="ARBA00023163"/>
    </source>
</evidence>
<dbReference type="NCBIfam" id="NF033788">
    <property type="entry name" value="HTH_metalloreg"/>
    <property type="match status" value="1"/>
</dbReference>
<evidence type="ECO:0000256" key="2">
    <source>
        <dbReference type="ARBA" id="ARBA00023125"/>
    </source>
</evidence>
<accession>A0AAE4SW68</accession>
<dbReference type="RefSeq" id="WP_259886973.1">
    <property type="nucleotide sequence ID" value="NZ_CP073090.1"/>
</dbReference>
<gene>
    <name evidence="6" type="ORF">RAE03_02920</name>
</gene>
<dbReference type="Gene3D" id="1.10.10.10">
    <property type="entry name" value="Winged helix-like DNA-binding domain superfamily/Winged helix DNA-binding domain"/>
    <property type="match status" value="1"/>
</dbReference>
<dbReference type="GO" id="GO:0003677">
    <property type="term" value="F:DNA binding"/>
    <property type="evidence" value="ECO:0007669"/>
    <property type="project" value="UniProtKB-KW"/>
</dbReference>
<dbReference type="PANTHER" id="PTHR43132">
    <property type="entry name" value="ARSENICAL RESISTANCE OPERON REPRESSOR ARSR-RELATED"/>
    <property type="match status" value="1"/>
</dbReference>
<keyword evidence="1" id="KW-0805">Transcription regulation</keyword>
<dbReference type="SUPFAM" id="SSF46785">
    <property type="entry name" value="Winged helix' DNA-binding domain"/>
    <property type="match status" value="1"/>
</dbReference>
<proteinExistence type="predicted"/>
<evidence type="ECO:0000259" key="5">
    <source>
        <dbReference type="PROSITE" id="PS50987"/>
    </source>
</evidence>
<dbReference type="Pfam" id="PF01022">
    <property type="entry name" value="HTH_5"/>
    <property type="match status" value="1"/>
</dbReference>
<organism evidence="6 7">
    <name type="scientific">Corynebacterium tuberculostearicum</name>
    <dbReference type="NCBI Taxonomy" id="38304"/>
    <lineage>
        <taxon>Bacteria</taxon>
        <taxon>Bacillati</taxon>
        <taxon>Actinomycetota</taxon>
        <taxon>Actinomycetes</taxon>
        <taxon>Mycobacteriales</taxon>
        <taxon>Corynebacteriaceae</taxon>
        <taxon>Corynebacterium</taxon>
    </lineage>
</organism>
<keyword evidence="2" id="KW-0238">DNA-binding</keyword>
<name>A0AAE4SW68_9CORY</name>